<evidence type="ECO:0000259" key="2">
    <source>
        <dbReference type="Pfam" id="PF13186"/>
    </source>
</evidence>
<dbReference type="PANTHER" id="PTHR43273">
    <property type="entry name" value="ANAEROBIC SULFATASE-MATURATING ENZYME HOMOLOG ASLB-RELATED"/>
    <property type="match status" value="1"/>
</dbReference>
<reference evidence="3 4" key="1">
    <citation type="journal article" date="2014" name="ISME J.">
        <title>Ecophysiology of Thioploca ingrica as revealed by the complete genome sequence supplemented with proteomic evidence.</title>
        <authorList>
            <person name="Kojima H."/>
            <person name="Ogura Y."/>
            <person name="Yamamoto N."/>
            <person name="Togashi T."/>
            <person name="Mori H."/>
            <person name="Watanabe T."/>
            <person name="Nemoto F."/>
            <person name="Kurokawa K."/>
            <person name="Hayashi T."/>
            <person name="Fukui M."/>
        </authorList>
    </citation>
    <scope>NUCLEOTIDE SEQUENCE [LARGE SCALE GENOMIC DNA]</scope>
</reference>
<sequence length="127" mass="15161">MLVWYRNHCALQEKCNVYLVVEHNGDLFSCDFLVSEETRLGNLHEISLQQAFNSPAHIAFGLRKANYGEKCRRCQWVKLCYGGCIKDRLHDPRDHGHNHFCESYKYFFERVDGQFKELADLYLRHYR</sequence>
<dbReference type="STRING" id="40754.THII_2777"/>
<dbReference type="EMBL" id="AP014633">
    <property type="protein sequence ID" value="BAP57074.1"/>
    <property type="molecule type" value="Genomic_DNA"/>
</dbReference>
<dbReference type="HOGENOM" id="CLU_079073_1_0_6"/>
<dbReference type="InterPro" id="IPR058240">
    <property type="entry name" value="rSAM_sf"/>
</dbReference>
<dbReference type="Proteomes" id="UP000031623">
    <property type="component" value="Chromosome"/>
</dbReference>
<dbReference type="Gene3D" id="3.20.20.70">
    <property type="entry name" value="Aldolase class I"/>
    <property type="match status" value="1"/>
</dbReference>
<evidence type="ECO:0000313" key="3">
    <source>
        <dbReference type="EMBL" id="BAP57074.1"/>
    </source>
</evidence>
<dbReference type="Pfam" id="PF13186">
    <property type="entry name" value="SPASM"/>
    <property type="match status" value="1"/>
</dbReference>
<evidence type="ECO:0000256" key="1">
    <source>
        <dbReference type="ARBA" id="ARBA00001966"/>
    </source>
</evidence>
<feature type="domain" description="4Fe4S-binding SPASM" evidence="2">
    <location>
        <begin position="17"/>
        <end position="75"/>
    </location>
</feature>
<proteinExistence type="predicted"/>
<dbReference type="SUPFAM" id="SSF102114">
    <property type="entry name" value="Radical SAM enzymes"/>
    <property type="match status" value="1"/>
</dbReference>
<dbReference type="NCBIfam" id="TIGR04085">
    <property type="entry name" value="rSAM_more_4Fe4S"/>
    <property type="match status" value="1"/>
</dbReference>
<dbReference type="GO" id="GO:0016491">
    <property type="term" value="F:oxidoreductase activity"/>
    <property type="evidence" value="ECO:0007669"/>
    <property type="project" value="InterPro"/>
</dbReference>
<dbReference type="KEGG" id="tig:THII_2777"/>
<dbReference type="PANTHER" id="PTHR43273:SF3">
    <property type="entry name" value="ANAEROBIC SULFATASE-MATURATING ENZYME HOMOLOG ASLB-RELATED"/>
    <property type="match status" value="1"/>
</dbReference>
<dbReference type="InterPro" id="IPR023885">
    <property type="entry name" value="4Fe4S-binding_SPASM_dom"/>
</dbReference>
<dbReference type="InterPro" id="IPR023867">
    <property type="entry name" value="Sulphatase_maturase_rSAM"/>
</dbReference>
<organism evidence="3 4">
    <name type="scientific">Thioploca ingrica</name>
    <dbReference type="NCBI Taxonomy" id="40754"/>
    <lineage>
        <taxon>Bacteria</taxon>
        <taxon>Pseudomonadati</taxon>
        <taxon>Pseudomonadota</taxon>
        <taxon>Gammaproteobacteria</taxon>
        <taxon>Thiotrichales</taxon>
        <taxon>Thiotrichaceae</taxon>
        <taxon>Thioploca</taxon>
    </lineage>
</organism>
<name>A0A090AI96_9GAMM</name>
<protein>
    <submittedName>
        <fullName evidence="3">Radical SAM protein</fullName>
    </submittedName>
</protein>
<keyword evidence="4" id="KW-1185">Reference proteome</keyword>
<accession>A0A090AI96</accession>
<dbReference type="AlphaFoldDB" id="A0A090AI96"/>
<comment type="cofactor">
    <cofactor evidence="1">
        <name>[4Fe-4S] cluster</name>
        <dbReference type="ChEBI" id="CHEBI:49883"/>
    </cofactor>
</comment>
<gene>
    <name evidence="3" type="ORF">THII_2777</name>
</gene>
<dbReference type="OrthoDB" id="9782387at2"/>
<evidence type="ECO:0000313" key="4">
    <source>
        <dbReference type="Proteomes" id="UP000031623"/>
    </source>
</evidence>
<dbReference type="InterPro" id="IPR013785">
    <property type="entry name" value="Aldolase_TIM"/>
</dbReference>